<keyword evidence="8" id="KW-1185">Reference proteome</keyword>
<dbReference type="Pfam" id="PF04072">
    <property type="entry name" value="LCM"/>
    <property type="match status" value="1"/>
</dbReference>
<comment type="caution">
    <text evidence="7">The sequence shown here is derived from an EMBL/GenBank/DDBJ whole genome shotgun (WGS) entry which is preliminary data.</text>
</comment>
<evidence type="ECO:0000256" key="6">
    <source>
        <dbReference type="RuleBase" id="RU362030"/>
    </source>
</evidence>
<evidence type="ECO:0000313" key="8">
    <source>
        <dbReference type="Proteomes" id="UP000465361"/>
    </source>
</evidence>
<proteinExistence type="inferred from homology"/>
<dbReference type="EC" id="2.1.1.-" evidence="6"/>
<reference evidence="7 8" key="1">
    <citation type="journal article" date="2019" name="Emerg. Microbes Infect.">
        <title>Comprehensive subspecies identification of 175 nontuberculous mycobacteria species based on 7547 genomic profiles.</title>
        <authorList>
            <person name="Matsumoto Y."/>
            <person name="Kinjo T."/>
            <person name="Motooka D."/>
            <person name="Nabeya D."/>
            <person name="Jung N."/>
            <person name="Uechi K."/>
            <person name="Horii T."/>
            <person name="Iida T."/>
            <person name="Fujita J."/>
            <person name="Nakamura S."/>
        </authorList>
    </citation>
    <scope>NUCLEOTIDE SEQUENCE [LARGE SCALE GENOMIC DNA]</scope>
    <source>
        <strain evidence="7 8">JCM 17322</strain>
    </source>
</reference>
<evidence type="ECO:0000256" key="2">
    <source>
        <dbReference type="ARBA" id="ARBA00008138"/>
    </source>
</evidence>
<dbReference type="EMBL" id="BLKW01000002">
    <property type="protein sequence ID" value="GFG73496.1"/>
    <property type="molecule type" value="Genomic_DNA"/>
</dbReference>
<dbReference type="PANTHER" id="PTHR43619">
    <property type="entry name" value="S-ADENOSYL-L-METHIONINE-DEPENDENT METHYLTRANSFERASE YKTD-RELATED"/>
    <property type="match status" value="1"/>
</dbReference>
<evidence type="ECO:0000256" key="3">
    <source>
        <dbReference type="ARBA" id="ARBA00022603"/>
    </source>
</evidence>
<dbReference type="Gene3D" id="3.40.50.150">
    <property type="entry name" value="Vaccinia Virus protein VP39"/>
    <property type="match status" value="1"/>
</dbReference>
<keyword evidence="4 7" id="KW-0808">Transferase</keyword>
<dbReference type="InterPro" id="IPR029063">
    <property type="entry name" value="SAM-dependent_MTases_sf"/>
</dbReference>
<comment type="function">
    <text evidence="1 6">Exhibits S-adenosyl-L-methionine-dependent methyltransferase activity.</text>
</comment>
<dbReference type="NCBIfam" id="TIGR00027">
    <property type="entry name" value="mthyl_TIGR00027"/>
    <property type="match status" value="1"/>
</dbReference>
<dbReference type="GO" id="GO:0032259">
    <property type="term" value="P:methylation"/>
    <property type="evidence" value="ECO:0007669"/>
    <property type="project" value="UniProtKB-KW"/>
</dbReference>
<organism evidence="7 8">
    <name type="scientific">Mycobacterium botniense</name>
    <dbReference type="NCBI Taxonomy" id="84962"/>
    <lineage>
        <taxon>Bacteria</taxon>
        <taxon>Bacillati</taxon>
        <taxon>Actinomycetota</taxon>
        <taxon>Actinomycetes</taxon>
        <taxon>Mycobacteriales</taxon>
        <taxon>Mycobacteriaceae</taxon>
        <taxon>Mycobacterium</taxon>
    </lineage>
</organism>
<evidence type="ECO:0000256" key="4">
    <source>
        <dbReference type="ARBA" id="ARBA00022679"/>
    </source>
</evidence>
<dbReference type="InterPro" id="IPR011610">
    <property type="entry name" value="SAM_mthyl_Trfase_ML2640-like"/>
</dbReference>
<dbReference type="InterPro" id="IPR007213">
    <property type="entry name" value="Ppm1/Ppm2/Tcmp"/>
</dbReference>
<keyword evidence="3 6" id="KW-0489">Methyltransferase</keyword>
<comment type="similarity">
    <text evidence="2 6">Belongs to the UPF0677 family.</text>
</comment>
<keyword evidence="5 6" id="KW-0949">S-adenosyl-L-methionine</keyword>
<name>A0A7I9XV89_9MYCO</name>
<evidence type="ECO:0000256" key="1">
    <source>
        <dbReference type="ARBA" id="ARBA00003907"/>
    </source>
</evidence>
<dbReference type="RefSeq" id="WP_163754690.1">
    <property type="nucleotide sequence ID" value="NZ_BLKW01000002.1"/>
</dbReference>
<sequence length="315" mass="34110">MARTKHHSAGPALRVDAAATLVAAARAVATKRGLITDPFAEPLVRATRIGFFTRLIDGELDIFDLGDDAALARMIELFAVRSRFFDDFVATAVGHGIRQVVILASGLDARPYRLWWPPGTAVYELDQPSVIEFKTGVLRQLGATPTVNRRAVGVNLNQDWPAALRRVGFDGGEPGVWIAEGLLSGVLSPEAQDRLLDNVTALSAAGSRLAADHMPTGIQSWAEREQTLAERWRHHGLEIGLTGLTYAGRHHDVGEYLAARGWETATSNLADLFAATGLPRLRRDDLANIPVSQRYVTATRRSRHRGAAGDAGQSA</sequence>
<evidence type="ECO:0000313" key="7">
    <source>
        <dbReference type="EMBL" id="GFG73496.1"/>
    </source>
</evidence>
<protein>
    <recommendedName>
        <fullName evidence="6">S-adenosyl-L-methionine-dependent methyltransferase</fullName>
        <ecNumber evidence="6">2.1.1.-</ecNumber>
    </recommendedName>
</protein>
<dbReference type="AlphaFoldDB" id="A0A7I9XV89"/>
<accession>A0A7I9XV89</accession>
<gene>
    <name evidence="7" type="ORF">MBOT_08610</name>
</gene>
<dbReference type="PANTHER" id="PTHR43619:SF2">
    <property type="entry name" value="S-ADENOSYL-L-METHIONINE-DEPENDENT METHYLTRANSFERASES SUPERFAMILY PROTEIN"/>
    <property type="match status" value="1"/>
</dbReference>
<dbReference type="Proteomes" id="UP000465361">
    <property type="component" value="Unassembled WGS sequence"/>
</dbReference>
<dbReference type="GO" id="GO:0008168">
    <property type="term" value="F:methyltransferase activity"/>
    <property type="evidence" value="ECO:0007669"/>
    <property type="project" value="UniProtKB-UniRule"/>
</dbReference>
<evidence type="ECO:0000256" key="5">
    <source>
        <dbReference type="ARBA" id="ARBA00022691"/>
    </source>
</evidence>
<dbReference type="SUPFAM" id="SSF53335">
    <property type="entry name" value="S-adenosyl-L-methionine-dependent methyltransferases"/>
    <property type="match status" value="1"/>
</dbReference>